<keyword evidence="3" id="KW-0067">ATP-binding</keyword>
<evidence type="ECO:0000259" key="6">
    <source>
        <dbReference type="Pfam" id="PF04558"/>
    </source>
</evidence>
<evidence type="ECO:0000313" key="7">
    <source>
        <dbReference type="Ensembl" id="ENSCSRP00000003387.1"/>
    </source>
</evidence>
<dbReference type="FunFam" id="1.10.10.2420:FF:000001">
    <property type="entry name" value="Glutamine--tRNA ligase cytoplasmic"/>
    <property type="match status" value="1"/>
</dbReference>
<protein>
    <recommendedName>
        <fullName evidence="6">Glutaminyl-tRNA synthetase class Ib non-specific RNA-binding domain-containing protein</fullName>
    </recommendedName>
</protein>
<keyword evidence="5" id="KW-0030">Aminoacyl-tRNA synthetase</keyword>
<dbReference type="FunFam" id="1.10.8.1290:FF:000001">
    <property type="entry name" value="Glutamine--tRNA ligase"/>
    <property type="match status" value="1"/>
</dbReference>
<feature type="domain" description="Glutaminyl-tRNA synthetase class Ib non-specific RNA-binding" evidence="6">
    <location>
        <begin position="7"/>
        <end position="163"/>
    </location>
</feature>
<keyword evidence="4" id="KW-0648">Protein biosynthesis</keyword>
<dbReference type="InterPro" id="IPR042559">
    <property type="entry name" value="Gln-tRNA-synth_Ib_RNA-bd_N_2"/>
</dbReference>
<reference evidence="7" key="2">
    <citation type="submission" date="2025-09" db="UniProtKB">
        <authorList>
            <consortium name="Ensembl"/>
        </authorList>
    </citation>
    <scope>IDENTIFICATION</scope>
</reference>
<dbReference type="InterPro" id="IPR042558">
    <property type="entry name" value="Gln-tRNA-synth_Ib_RNA-bd_N_1"/>
</dbReference>
<keyword evidence="1" id="KW-0436">Ligase</keyword>
<dbReference type="Proteomes" id="UP000694403">
    <property type="component" value="Unplaced"/>
</dbReference>
<dbReference type="Ensembl" id="ENSCSRT00000003510.1">
    <property type="protein sequence ID" value="ENSCSRP00000003387.1"/>
    <property type="gene ID" value="ENSCSRG00000002578.1"/>
</dbReference>
<dbReference type="GO" id="GO:0004812">
    <property type="term" value="F:aminoacyl-tRNA ligase activity"/>
    <property type="evidence" value="ECO:0007669"/>
    <property type="project" value="UniProtKB-KW"/>
</dbReference>
<dbReference type="GO" id="GO:0005524">
    <property type="term" value="F:ATP binding"/>
    <property type="evidence" value="ECO:0007669"/>
    <property type="project" value="UniProtKB-KW"/>
</dbReference>
<dbReference type="Pfam" id="PF04558">
    <property type="entry name" value="tRNA_synt_1c_R1"/>
    <property type="match status" value="1"/>
</dbReference>
<dbReference type="AlphaFoldDB" id="A0A8C3XJU1"/>
<keyword evidence="2" id="KW-0547">Nucleotide-binding</keyword>
<keyword evidence="8" id="KW-1185">Reference proteome</keyword>
<sequence length="194" mass="20957">MAAGPDALSLFTAIGLSEPKARETLKNEALSALLREAVTQAQGILGPTVDKATGTLLYNVASRLKDQKRLRFLVGCITSKKIVTDLQLSAALEYVRSHPLDPIDTADFEHECGVGVFVTPEQIEEAVEAAINQHRAELLSERYRFNMGLLMGEARGRLRWADGKSIKNEVDLQVGGAVPGCPSGRRGLASERSA</sequence>
<evidence type="ECO:0000256" key="5">
    <source>
        <dbReference type="ARBA" id="ARBA00023146"/>
    </source>
</evidence>
<name>A0A8C3XJU1_CHESE</name>
<accession>A0A8C3XJU1</accession>
<dbReference type="GO" id="GO:0005737">
    <property type="term" value="C:cytoplasm"/>
    <property type="evidence" value="ECO:0007669"/>
    <property type="project" value="InterPro"/>
</dbReference>
<dbReference type="GO" id="GO:0006418">
    <property type="term" value="P:tRNA aminoacylation for protein translation"/>
    <property type="evidence" value="ECO:0007669"/>
    <property type="project" value="InterPro"/>
</dbReference>
<evidence type="ECO:0000313" key="8">
    <source>
        <dbReference type="Proteomes" id="UP000694403"/>
    </source>
</evidence>
<organism evidence="7 8">
    <name type="scientific">Chelydra serpentina</name>
    <name type="common">Snapping turtle</name>
    <name type="synonym">Testudo serpentina</name>
    <dbReference type="NCBI Taxonomy" id="8475"/>
    <lineage>
        <taxon>Eukaryota</taxon>
        <taxon>Metazoa</taxon>
        <taxon>Chordata</taxon>
        <taxon>Craniata</taxon>
        <taxon>Vertebrata</taxon>
        <taxon>Euteleostomi</taxon>
        <taxon>Archelosauria</taxon>
        <taxon>Testudinata</taxon>
        <taxon>Testudines</taxon>
        <taxon>Cryptodira</taxon>
        <taxon>Durocryptodira</taxon>
        <taxon>Americhelydia</taxon>
        <taxon>Chelydroidea</taxon>
        <taxon>Chelydridae</taxon>
        <taxon>Chelydra</taxon>
    </lineage>
</organism>
<dbReference type="InterPro" id="IPR007639">
    <property type="entry name" value="Gln-tRNA-synth_Ib_RNA-bd_N"/>
</dbReference>
<dbReference type="Gene3D" id="1.10.10.2420">
    <property type="match status" value="1"/>
</dbReference>
<dbReference type="Gene3D" id="1.10.8.1290">
    <property type="entry name" value="Glutaminyl-tRNA synthetase, non-specific RNA binding region part 1, domain 1"/>
    <property type="match status" value="1"/>
</dbReference>
<evidence type="ECO:0000256" key="1">
    <source>
        <dbReference type="ARBA" id="ARBA00022598"/>
    </source>
</evidence>
<reference evidence="7" key="1">
    <citation type="submission" date="2025-08" db="UniProtKB">
        <authorList>
            <consortium name="Ensembl"/>
        </authorList>
    </citation>
    <scope>IDENTIFICATION</scope>
</reference>
<evidence type="ECO:0000256" key="3">
    <source>
        <dbReference type="ARBA" id="ARBA00022840"/>
    </source>
</evidence>
<proteinExistence type="predicted"/>
<evidence type="ECO:0000256" key="4">
    <source>
        <dbReference type="ARBA" id="ARBA00022917"/>
    </source>
</evidence>
<evidence type="ECO:0000256" key="2">
    <source>
        <dbReference type="ARBA" id="ARBA00022741"/>
    </source>
</evidence>